<gene>
    <name evidence="1" type="ORF">Ade02nite_19280</name>
</gene>
<evidence type="ECO:0000313" key="2">
    <source>
        <dbReference type="Proteomes" id="UP000609879"/>
    </source>
</evidence>
<accession>A0ABQ3XZX7</accession>
<evidence type="ECO:0000313" key="1">
    <source>
        <dbReference type="EMBL" id="GID73287.1"/>
    </source>
</evidence>
<reference evidence="1 2" key="1">
    <citation type="submission" date="2021-01" db="EMBL/GenBank/DDBJ databases">
        <title>Whole genome shotgun sequence of Actinoplanes deccanensis NBRC 13994.</title>
        <authorList>
            <person name="Komaki H."/>
            <person name="Tamura T."/>
        </authorList>
    </citation>
    <scope>NUCLEOTIDE SEQUENCE [LARGE SCALE GENOMIC DNA]</scope>
    <source>
        <strain evidence="1 2">NBRC 13994</strain>
    </source>
</reference>
<sequence>MTMTVTYPHPPEGLDARFLAVVCSVHCSHCGDAYEGEFGPVRFNADQLAKLSDFEISESGWIVNLDGLHSDEVGDHKLVCPRCAEIGWCDVCDEPIRAWQDVRNTTDVGVVHAGCTEAEASR</sequence>
<dbReference type="Proteomes" id="UP000609879">
    <property type="component" value="Unassembled WGS sequence"/>
</dbReference>
<dbReference type="RefSeq" id="WP_203761215.1">
    <property type="nucleotide sequence ID" value="NZ_BAAABO010000029.1"/>
</dbReference>
<name>A0ABQ3XZX7_9ACTN</name>
<organism evidence="1 2">
    <name type="scientific">Paractinoplanes deccanensis</name>
    <dbReference type="NCBI Taxonomy" id="113561"/>
    <lineage>
        <taxon>Bacteria</taxon>
        <taxon>Bacillati</taxon>
        <taxon>Actinomycetota</taxon>
        <taxon>Actinomycetes</taxon>
        <taxon>Micromonosporales</taxon>
        <taxon>Micromonosporaceae</taxon>
        <taxon>Paractinoplanes</taxon>
    </lineage>
</organism>
<protein>
    <submittedName>
        <fullName evidence="1">Uncharacterized protein</fullName>
    </submittedName>
</protein>
<keyword evidence="2" id="KW-1185">Reference proteome</keyword>
<proteinExistence type="predicted"/>
<dbReference type="EMBL" id="BOMI01000033">
    <property type="protein sequence ID" value="GID73287.1"/>
    <property type="molecule type" value="Genomic_DNA"/>
</dbReference>
<comment type="caution">
    <text evidence="1">The sequence shown here is derived from an EMBL/GenBank/DDBJ whole genome shotgun (WGS) entry which is preliminary data.</text>
</comment>